<evidence type="ECO:0000259" key="8">
    <source>
        <dbReference type="Pfam" id="PF17136"/>
    </source>
</evidence>
<dbReference type="InterPro" id="IPR005825">
    <property type="entry name" value="Ribosomal_uL24_CS"/>
</dbReference>
<dbReference type="Pfam" id="PF17136">
    <property type="entry name" value="ribosomal_L24"/>
    <property type="match status" value="1"/>
</dbReference>
<comment type="caution">
    <text evidence="9">The sequence shown here is derived from an EMBL/GenBank/DDBJ whole genome shotgun (WGS) entry which is preliminary data.</text>
</comment>
<comment type="function">
    <text evidence="5">One of the proteins that surrounds the polypeptide exit tunnel on the outside of the subunit.</text>
</comment>
<comment type="function">
    <text evidence="5">One of two assembly initiator proteins, it binds directly to the 5'-end of the 23S rRNA, where it nucleates assembly of the 50S subunit.</text>
</comment>
<sequence length="115" mass="12649">MHVKTGDEVLVIAGKDKGRRGKIKISIPSARRVVVEGLNIAKRHMKPRGRGKPGGIIDIEAPLDVSNVMLICPSCGRASRTGNRFLDETDHKGRQRKVRFCKACDATISDTTKKK</sequence>
<dbReference type="GO" id="GO:0003735">
    <property type="term" value="F:structural constituent of ribosome"/>
    <property type="evidence" value="ECO:0007669"/>
    <property type="project" value="InterPro"/>
</dbReference>
<evidence type="ECO:0000256" key="2">
    <source>
        <dbReference type="ARBA" id="ARBA00022980"/>
    </source>
</evidence>
<dbReference type="InterPro" id="IPR014722">
    <property type="entry name" value="Rib_uL2_dom2"/>
</dbReference>
<dbReference type="OrthoDB" id="9807419at2"/>
<dbReference type="CDD" id="cd06089">
    <property type="entry name" value="KOW_RPL26"/>
    <property type="match status" value="1"/>
</dbReference>
<proteinExistence type="inferred from homology"/>
<dbReference type="GO" id="GO:0005840">
    <property type="term" value="C:ribosome"/>
    <property type="evidence" value="ECO:0007669"/>
    <property type="project" value="UniProtKB-KW"/>
</dbReference>
<gene>
    <name evidence="5" type="primary">rplX</name>
    <name evidence="9" type="ORF">CJ255_05045</name>
</gene>
<dbReference type="NCBIfam" id="TIGR01079">
    <property type="entry name" value="rplX_bact"/>
    <property type="match status" value="1"/>
</dbReference>
<dbReference type="InterPro" id="IPR003256">
    <property type="entry name" value="Ribosomal_uL24"/>
</dbReference>
<dbReference type="InterPro" id="IPR005824">
    <property type="entry name" value="KOW"/>
</dbReference>
<dbReference type="InterPro" id="IPR008991">
    <property type="entry name" value="Translation_prot_SH3-like_sf"/>
</dbReference>
<feature type="domain" description="KOW" evidence="7">
    <location>
        <begin position="6"/>
        <end position="24"/>
    </location>
</feature>
<protein>
    <recommendedName>
        <fullName evidence="4 5">Large ribosomal subunit protein uL24</fullName>
    </recommendedName>
</protein>
<dbReference type="HAMAP" id="MF_01326_B">
    <property type="entry name" value="Ribosomal_uL24_B"/>
    <property type="match status" value="1"/>
</dbReference>
<keyword evidence="3 5" id="KW-0687">Ribonucleoprotein</keyword>
<evidence type="ECO:0000256" key="4">
    <source>
        <dbReference type="ARBA" id="ARBA00035206"/>
    </source>
</evidence>
<accession>A0A2A6RMT8</accession>
<dbReference type="GO" id="GO:1990904">
    <property type="term" value="C:ribonucleoprotein complex"/>
    <property type="evidence" value="ECO:0007669"/>
    <property type="project" value="UniProtKB-KW"/>
</dbReference>
<evidence type="ECO:0000313" key="10">
    <source>
        <dbReference type="Proteomes" id="UP000220527"/>
    </source>
</evidence>
<reference evidence="10" key="1">
    <citation type="submission" date="2017-08" db="EMBL/GenBank/DDBJ databases">
        <authorList>
            <person name="Grouzdev D.S."/>
            <person name="Gaisin V.A."/>
            <person name="Rysina M.S."/>
            <person name="Gorlenko V.M."/>
        </authorList>
    </citation>
    <scope>NUCLEOTIDE SEQUENCE [LARGE SCALE GENOMIC DNA]</scope>
    <source>
        <strain evidence="10">Kir15-3F</strain>
    </source>
</reference>
<dbReference type="SUPFAM" id="SSF50104">
    <property type="entry name" value="Translation proteins SH3-like domain"/>
    <property type="match status" value="1"/>
</dbReference>
<dbReference type="EMBL" id="NQWI01000014">
    <property type="protein sequence ID" value="PDW04198.1"/>
    <property type="molecule type" value="Genomic_DNA"/>
</dbReference>
<evidence type="ECO:0000259" key="7">
    <source>
        <dbReference type="Pfam" id="PF00467"/>
    </source>
</evidence>
<dbReference type="Pfam" id="PF00467">
    <property type="entry name" value="KOW"/>
    <property type="match status" value="1"/>
</dbReference>
<evidence type="ECO:0000313" key="9">
    <source>
        <dbReference type="EMBL" id="PDW04198.1"/>
    </source>
</evidence>
<dbReference type="Gene3D" id="2.30.30.30">
    <property type="match status" value="1"/>
</dbReference>
<dbReference type="GO" id="GO:0019843">
    <property type="term" value="F:rRNA binding"/>
    <property type="evidence" value="ECO:0007669"/>
    <property type="project" value="UniProtKB-UniRule"/>
</dbReference>
<dbReference type="PANTHER" id="PTHR12903">
    <property type="entry name" value="MITOCHONDRIAL RIBOSOMAL PROTEIN L24"/>
    <property type="match status" value="1"/>
</dbReference>
<dbReference type="RefSeq" id="WP_097643001.1">
    <property type="nucleotide sequence ID" value="NZ_NQWI01000014.1"/>
</dbReference>
<name>A0A2A6RMT8_9CHLR</name>
<keyword evidence="5" id="KW-0699">rRNA-binding</keyword>
<feature type="domain" description="Large ribosomal subunit protein uL24 C-terminal" evidence="8">
    <location>
        <begin position="38"/>
        <end position="108"/>
    </location>
</feature>
<comment type="similarity">
    <text evidence="1 5 6">Belongs to the universal ribosomal protein uL24 family.</text>
</comment>
<keyword evidence="5" id="KW-0694">RNA-binding</keyword>
<dbReference type="AlphaFoldDB" id="A0A2A6RMT8"/>
<dbReference type="InterPro" id="IPR057264">
    <property type="entry name" value="Ribosomal_uL24_C"/>
</dbReference>
<evidence type="ECO:0000256" key="3">
    <source>
        <dbReference type="ARBA" id="ARBA00023274"/>
    </source>
</evidence>
<dbReference type="InterPro" id="IPR041988">
    <property type="entry name" value="Ribosomal_uL24_KOW"/>
</dbReference>
<dbReference type="Proteomes" id="UP000220527">
    <property type="component" value="Unassembled WGS sequence"/>
</dbReference>
<evidence type="ECO:0000256" key="6">
    <source>
        <dbReference type="RuleBase" id="RU003477"/>
    </source>
</evidence>
<evidence type="ECO:0000256" key="5">
    <source>
        <dbReference type="HAMAP-Rule" id="MF_01326"/>
    </source>
</evidence>
<evidence type="ECO:0000256" key="1">
    <source>
        <dbReference type="ARBA" id="ARBA00010618"/>
    </source>
</evidence>
<keyword evidence="10" id="KW-1185">Reference proteome</keyword>
<comment type="subunit">
    <text evidence="5">Part of the 50S ribosomal subunit.</text>
</comment>
<keyword evidence="2 5" id="KW-0689">Ribosomal protein</keyword>
<dbReference type="PROSITE" id="PS01108">
    <property type="entry name" value="RIBOSOMAL_L24"/>
    <property type="match status" value="1"/>
</dbReference>
<organism evidence="9 10">
    <name type="scientific">Candidatus Viridilinea mediisalina</name>
    <dbReference type="NCBI Taxonomy" id="2024553"/>
    <lineage>
        <taxon>Bacteria</taxon>
        <taxon>Bacillati</taxon>
        <taxon>Chloroflexota</taxon>
        <taxon>Chloroflexia</taxon>
        <taxon>Chloroflexales</taxon>
        <taxon>Chloroflexineae</taxon>
        <taxon>Oscillochloridaceae</taxon>
        <taxon>Candidatus Viridilinea</taxon>
    </lineage>
</organism>
<dbReference type="GO" id="GO:0006412">
    <property type="term" value="P:translation"/>
    <property type="evidence" value="ECO:0007669"/>
    <property type="project" value="UniProtKB-UniRule"/>
</dbReference>